<keyword evidence="2" id="KW-0479">Metal-binding</keyword>
<accession>C7DH20</accession>
<dbReference type="Gene3D" id="3.30.70.1030">
    <property type="entry name" value="Apc35880, domain 1"/>
    <property type="match status" value="1"/>
</dbReference>
<keyword evidence="4" id="KW-0812">Transmembrane</keyword>
<keyword evidence="1" id="KW-0349">Heme</keyword>
<dbReference type="EMBL" id="GG697240">
    <property type="protein sequence ID" value="EET89922.1"/>
    <property type="molecule type" value="Genomic_DNA"/>
</dbReference>
<evidence type="ECO:0000313" key="5">
    <source>
        <dbReference type="EMBL" id="EET89922.1"/>
    </source>
</evidence>
<dbReference type="GO" id="GO:0046872">
    <property type="term" value="F:metal ion binding"/>
    <property type="evidence" value="ECO:0007669"/>
    <property type="project" value="UniProtKB-KW"/>
</dbReference>
<dbReference type="InterPro" id="IPR011008">
    <property type="entry name" value="Dimeric_a/b-barrel"/>
</dbReference>
<sequence>MPLSARLSGFLIPTNMSSMFFPPKPGTAVLPTCSMAAKSPLMHLESRAFSVLKVLAYAVLAFLNTYFFFPGIYLWCLGLTIKPSPSCRNNSFGILLYLCSPHGTRHKLAAAAVFIFYVRIVYGVSLNELTSMVISFSLGSRWWSTGRSERAKKLEKISKWAESWKKSGGARFNIYESLRNDCDIIFWFMAEDPATVSDARFYIEKELAGFAKPRHGMLSVFKDARKRSTTSEYKYFVAYPMSKDPSWYLLPEAERKSIIAAHVKIAIESSNNYGVISYTTESFGIGDWEFVVIYELRNIAKWVAVTEELRHAEARKWIRNETPILTGIKRIDGLIS</sequence>
<dbReference type="SUPFAM" id="SSF54909">
    <property type="entry name" value="Dimeric alpha+beta barrel"/>
    <property type="match status" value="1"/>
</dbReference>
<evidence type="ECO:0000313" key="6">
    <source>
        <dbReference type="Proteomes" id="UP000332487"/>
    </source>
</evidence>
<dbReference type="Pfam" id="PF06778">
    <property type="entry name" value="Chlor_dismutase"/>
    <property type="match status" value="1"/>
</dbReference>
<gene>
    <name evidence="5" type="ORF">UNLARM2_0366</name>
</gene>
<dbReference type="InterPro" id="IPR010644">
    <property type="entry name" value="ChdC/CLD"/>
</dbReference>
<dbReference type="PANTHER" id="PTHR36843">
    <property type="entry name" value="HEME-DEPENDENT PEROXIDASE YWFI-RELATED"/>
    <property type="match status" value="1"/>
</dbReference>
<proteinExistence type="predicted"/>
<name>C7DH20_MICA2</name>
<evidence type="ECO:0000256" key="3">
    <source>
        <dbReference type="ARBA" id="ARBA00023004"/>
    </source>
</evidence>
<dbReference type="PANTHER" id="PTHR36843:SF1">
    <property type="entry name" value="COPROHEME DECARBOXYLASE"/>
    <property type="match status" value="1"/>
</dbReference>
<reference evidence="5 6" key="1">
    <citation type="journal article" date="2009" name="Genome Biol.">
        <title>Community-wide analysis of microbial genome sequence signatures.</title>
        <authorList>
            <person name="Dick G.J."/>
            <person name="Andersson A.F."/>
            <person name="Baker B.J."/>
            <person name="Simmons S.L."/>
            <person name="Thomas B.C."/>
            <person name="Yelton A.P."/>
            <person name="Banfield J.F."/>
        </authorList>
    </citation>
    <scope>NUCLEOTIDE SEQUENCE [LARGE SCALE GENOMIC DNA]</scope>
    <source>
        <strain evidence="5">ARMAN-2</strain>
    </source>
</reference>
<reference evidence="5 6" key="2">
    <citation type="journal article" date="2010" name="Proc. Natl. Acad. Sci. U.S.A.">
        <title>Enigmatic, ultrasmall, uncultivated Archaea.</title>
        <authorList>
            <person name="Baker B.J."/>
            <person name="Comolli L.R."/>
            <person name="Dick G.J."/>
            <person name="Hauser L.J."/>
            <person name="Hyatt D."/>
            <person name="Dill B.D."/>
            <person name="Land M.L."/>
            <person name="Verberkmoes N.C."/>
            <person name="Hettich R.L."/>
            <person name="Banfield J.F."/>
        </authorList>
    </citation>
    <scope>NUCLEOTIDE SEQUENCE [LARGE SCALE GENOMIC DNA]</scope>
    <source>
        <strain evidence="5">ARMAN-2</strain>
    </source>
</reference>
<feature type="transmembrane region" description="Helical" evidence="4">
    <location>
        <begin position="54"/>
        <end position="75"/>
    </location>
</feature>
<keyword evidence="4" id="KW-0472">Membrane</keyword>
<evidence type="ECO:0000256" key="1">
    <source>
        <dbReference type="ARBA" id="ARBA00022617"/>
    </source>
</evidence>
<organism evidence="5 6">
    <name type="scientific">Candidatus Micrarchaeum acidiphilum ARMAN-2</name>
    <dbReference type="NCBI Taxonomy" id="425595"/>
    <lineage>
        <taxon>Archaea</taxon>
        <taxon>Candidatus Micrarchaeota</taxon>
        <taxon>Candidatus Micrarchaeia</taxon>
        <taxon>Candidatus Micrarchaeales</taxon>
        <taxon>Candidatus Micrarchaeaceae</taxon>
        <taxon>Candidatus Micrarchaeum</taxon>
    </lineage>
</organism>
<evidence type="ECO:0000256" key="2">
    <source>
        <dbReference type="ARBA" id="ARBA00022723"/>
    </source>
</evidence>
<dbReference type="GO" id="GO:0020037">
    <property type="term" value="F:heme binding"/>
    <property type="evidence" value="ECO:0007669"/>
    <property type="project" value="InterPro"/>
</dbReference>
<dbReference type="Proteomes" id="UP000332487">
    <property type="component" value="Unassembled WGS sequence"/>
</dbReference>
<evidence type="ECO:0000256" key="4">
    <source>
        <dbReference type="SAM" id="Phobius"/>
    </source>
</evidence>
<dbReference type="AlphaFoldDB" id="C7DH20"/>
<protein>
    <submittedName>
        <fullName evidence="5">Chlorite dismutase</fullName>
    </submittedName>
</protein>
<dbReference type="GO" id="GO:0016491">
    <property type="term" value="F:oxidoreductase activity"/>
    <property type="evidence" value="ECO:0007669"/>
    <property type="project" value="InterPro"/>
</dbReference>
<keyword evidence="6" id="KW-1185">Reference proteome</keyword>
<keyword evidence="4" id="KW-1133">Transmembrane helix</keyword>
<keyword evidence="3" id="KW-0408">Iron</keyword>